<accession>I0Z5L5</accession>
<dbReference type="AlphaFoldDB" id="I0Z5L5"/>
<dbReference type="GeneID" id="17043938"/>
<keyword evidence="3" id="KW-1185">Reference proteome</keyword>
<evidence type="ECO:0000256" key="1">
    <source>
        <dbReference type="SAM" id="MobiDB-lite"/>
    </source>
</evidence>
<evidence type="ECO:0000313" key="2">
    <source>
        <dbReference type="EMBL" id="EIE25934.1"/>
    </source>
</evidence>
<gene>
    <name evidence="2" type="ORF">COCSUDRAFT_60938</name>
</gene>
<dbReference type="EMBL" id="AGSI01000003">
    <property type="protein sequence ID" value="EIE25934.1"/>
    <property type="molecule type" value="Genomic_DNA"/>
</dbReference>
<feature type="region of interest" description="Disordered" evidence="1">
    <location>
        <begin position="18"/>
        <end position="86"/>
    </location>
</feature>
<dbReference type="RefSeq" id="XP_005650478.1">
    <property type="nucleotide sequence ID" value="XM_005650421.1"/>
</dbReference>
<feature type="compositionally biased region" description="Polar residues" evidence="1">
    <location>
        <begin position="26"/>
        <end position="38"/>
    </location>
</feature>
<protein>
    <submittedName>
        <fullName evidence="2">Uncharacterized protein</fullName>
    </submittedName>
</protein>
<reference evidence="2 3" key="1">
    <citation type="journal article" date="2012" name="Genome Biol.">
        <title>The genome of the polar eukaryotic microalga coccomyxa subellipsoidea reveals traits of cold adaptation.</title>
        <authorList>
            <person name="Blanc G."/>
            <person name="Agarkova I."/>
            <person name="Grimwood J."/>
            <person name="Kuo A."/>
            <person name="Brueggeman A."/>
            <person name="Dunigan D."/>
            <person name="Gurnon J."/>
            <person name="Ladunga I."/>
            <person name="Lindquist E."/>
            <person name="Lucas S."/>
            <person name="Pangilinan J."/>
            <person name="Proschold T."/>
            <person name="Salamov A."/>
            <person name="Schmutz J."/>
            <person name="Weeks D."/>
            <person name="Yamada T."/>
            <person name="Claverie J.M."/>
            <person name="Grigoriev I."/>
            <person name="Van Etten J."/>
            <person name="Lomsadze A."/>
            <person name="Borodovsky M."/>
        </authorList>
    </citation>
    <scope>NUCLEOTIDE SEQUENCE [LARGE SCALE GENOMIC DNA]</scope>
    <source>
        <strain evidence="2 3">C-169</strain>
    </source>
</reference>
<organism evidence="2 3">
    <name type="scientific">Coccomyxa subellipsoidea (strain C-169)</name>
    <name type="common">Green microalga</name>
    <dbReference type="NCBI Taxonomy" id="574566"/>
    <lineage>
        <taxon>Eukaryota</taxon>
        <taxon>Viridiplantae</taxon>
        <taxon>Chlorophyta</taxon>
        <taxon>core chlorophytes</taxon>
        <taxon>Trebouxiophyceae</taxon>
        <taxon>Trebouxiophyceae incertae sedis</taxon>
        <taxon>Coccomyxaceae</taxon>
        <taxon>Coccomyxa</taxon>
        <taxon>Coccomyxa subellipsoidea</taxon>
    </lineage>
</organism>
<dbReference type="KEGG" id="csl:COCSUDRAFT_60938"/>
<comment type="caution">
    <text evidence="2">The sequence shown here is derived from an EMBL/GenBank/DDBJ whole genome shotgun (WGS) entry which is preliminary data.</text>
</comment>
<feature type="compositionally biased region" description="Polar residues" evidence="1">
    <location>
        <begin position="58"/>
        <end position="73"/>
    </location>
</feature>
<name>I0Z5L5_COCSC</name>
<evidence type="ECO:0000313" key="3">
    <source>
        <dbReference type="Proteomes" id="UP000007264"/>
    </source>
</evidence>
<sequence length="86" mass="8983">MPGEVMQRGAEEIGKMLNKGFDRQRMPTSQMAASQLDSASGVGPADLAGEQGFPAASTGASQLFGTSDANSAARQWMKDGLDDEMS</sequence>
<dbReference type="Proteomes" id="UP000007264">
    <property type="component" value="Unassembled WGS sequence"/>
</dbReference>
<proteinExistence type="predicted"/>